<proteinExistence type="predicted"/>
<dbReference type="AlphaFoldDB" id="A0A3Q2Q1V8"/>
<feature type="coiled-coil region" evidence="1">
    <location>
        <begin position="60"/>
        <end position="122"/>
    </location>
</feature>
<evidence type="ECO:0000313" key="4">
    <source>
        <dbReference type="Ensembl" id="ENSFHEP00000020231.1"/>
    </source>
</evidence>
<protein>
    <submittedName>
        <fullName evidence="4">Plasmalemma vesicle associated protein b</fullName>
    </submittedName>
</protein>
<dbReference type="GO" id="GO:0043114">
    <property type="term" value="P:regulation of vascular permeability"/>
    <property type="evidence" value="ECO:0007669"/>
    <property type="project" value="Ensembl"/>
</dbReference>
<dbReference type="Pfam" id="PF06637">
    <property type="entry name" value="PV-1"/>
    <property type="match status" value="1"/>
</dbReference>
<dbReference type="OrthoDB" id="9944409at2759"/>
<keyword evidence="3" id="KW-1133">Transmembrane helix</keyword>
<name>A0A3Q2Q1V8_FUNHE</name>
<dbReference type="CTD" id="570276"/>
<dbReference type="InterPro" id="IPR009538">
    <property type="entry name" value="PV-1"/>
</dbReference>
<keyword evidence="5" id="KW-1185">Reference proteome</keyword>
<keyword evidence="1" id="KW-0175">Coiled coil</keyword>
<sequence length="370" mass="42567">MYSSSYSRAKLGPESRQPLYRNRGKSCGYYMRIIFFFSSLIQSLIIISLVLFLIYGQPEKSAEEKRLKELEQGYNDLSKNHMDLRKEKAELTAQLAARVAEKAALEKEMAKQQTKANNTEQELRQRIAAQDRMINMRRQPFPPVQAPPPVTINYEAEHLRKTLIQQNNLIKLINANFSQMVEDLTHERDLAQRNKNDYLQEALKLRRDNSILTDQLAAYTRKCKEDFVQSLNGIQTVTSTFLDRINNLFPHSLTFHLTCNSQQEQLEKIKSSCSNLSRDVESKFQLYLDNVGNKVVEIQALSSQLQVSNSYLSASLEQCEQKHSEALAKAAKDLEERQKAHDNQVERLLTEQKCQTRAPNGKEIQAPRVG</sequence>
<dbReference type="PANTHER" id="PTHR21687">
    <property type="entry name" value="PLASMALEMMA VESICLE-ASSOCIATED PROTEIN"/>
    <property type="match status" value="1"/>
</dbReference>
<evidence type="ECO:0000313" key="5">
    <source>
        <dbReference type="Proteomes" id="UP000265000"/>
    </source>
</evidence>
<dbReference type="Proteomes" id="UP000265000">
    <property type="component" value="Unplaced"/>
</dbReference>
<dbReference type="STRING" id="8078.ENSFHEP00000020231"/>
<dbReference type="GO" id="GO:0002693">
    <property type="term" value="P:positive regulation of cellular extravasation"/>
    <property type="evidence" value="ECO:0007669"/>
    <property type="project" value="TreeGrafter"/>
</dbReference>
<accession>A0A3Q2Q1V8</accession>
<reference evidence="4" key="2">
    <citation type="submission" date="2025-09" db="UniProtKB">
        <authorList>
            <consortium name="Ensembl"/>
        </authorList>
    </citation>
    <scope>IDENTIFICATION</scope>
</reference>
<feature type="compositionally biased region" description="Basic and acidic residues" evidence="2">
    <location>
        <begin position="330"/>
        <end position="350"/>
    </location>
</feature>
<dbReference type="GeneID" id="105939322"/>
<reference evidence="4" key="1">
    <citation type="submission" date="2025-08" db="UniProtKB">
        <authorList>
            <consortium name="Ensembl"/>
        </authorList>
    </citation>
    <scope>IDENTIFICATION</scope>
</reference>
<feature type="coiled-coil region" evidence="1">
    <location>
        <begin position="181"/>
        <end position="208"/>
    </location>
</feature>
<evidence type="ECO:0000256" key="2">
    <source>
        <dbReference type="SAM" id="MobiDB-lite"/>
    </source>
</evidence>
<dbReference type="PANTHER" id="PTHR21687:SF6">
    <property type="entry name" value="PLASMALEMMA VESICLE-ASSOCIATED PROTEIN"/>
    <property type="match status" value="1"/>
</dbReference>
<keyword evidence="3" id="KW-0472">Membrane</keyword>
<dbReference type="Ensembl" id="ENSFHET00000029691.1">
    <property type="protein sequence ID" value="ENSFHEP00000020231.1"/>
    <property type="gene ID" value="ENSFHEG00000022156.1"/>
</dbReference>
<organism evidence="4 5">
    <name type="scientific">Fundulus heteroclitus</name>
    <name type="common">Killifish</name>
    <name type="synonym">Mummichog</name>
    <dbReference type="NCBI Taxonomy" id="8078"/>
    <lineage>
        <taxon>Eukaryota</taxon>
        <taxon>Metazoa</taxon>
        <taxon>Chordata</taxon>
        <taxon>Craniata</taxon>
        <taxon>Vertebrata</taxon>
        <taxon>Euteleostomi</taxon>
        <taxon>Actinopterygii</taxon>
        <taxon>Neopterygii</taxon>
        <taxon>Teleostei</taxon>
        <taxon>Neoteleostei</taxon>
        <taxon>Acanthomorphata</taxon>
        <taxon>Ovalentaria</taxon>
        <taxon>Atherinomorphae</taxon>
        <taxon>Cyprinodontiformes</taxon>
        <taxon>Fundulidae</taxon>
        <taxon>Fundulus</taxon>
    </lineage>
</organism>
<feature type="region of interest" description="Disordered" evidence="2">
    <location>
        <begin position="330"/>
        <end position="370"/>
    </location>
</feature>
<dbReference type="GO" id="GO:0007219">
    <property type="term" value="P:Notch signaling pathway"/>
    <property type="evidence" value="ECO:0007669"/>
    <property type="project" value="Ensembl"/>
</dbReference>
<dbReference type="GeneTree" id="ENSGT00390000006166"/>
<evidence type="ECO:0000256" key="3">
    <source>
        <dbReference type="SAM" id="Phobius"/>
    </source>
</evidence>
<keyword evidence="3" id="KW-0812">Transmembrane</keyword>
<evidence type="ECO:0000256" key="1">
    <source>
        <dbReference type="SAM" id="Coils"/>
    </source>
</evidence>
<feature type="transmembrane region" description="Helical" evidence="3">
    <location>
        <begin position="29"/>
        <end position="55"/>
    </location>
</feature>